<dbReference type="InterPro" id="IPR036397">
    <property type="entry name" value="RNaseH_sf"/>
</dbReference>
<evidence type="ECO:0000259" key="1">
    <source>
        <dbReference type="Pfam" id="PF17921"/>
    </source>
</evidence>
<comment type="caution">
    <text evidence="2">The sequence shown here is derived from an EMBL/GenBank/DDBJ whole genome shotgun (WGS) entry which is preliminary data.</text>
</comment>
<dbReference type="PANTHER" id="PTHR47266">
    <property type="entry name" value="ENDONUCLEASE-RELATED"/>
    <property type="match status" value="1"/>
</dbReference>
<reference evidence="2" key="1">
    <citation type="journal article" date="2022" name="Int. J. Mol. Sci.">
        <title>Draft Genome of Tanacetum Coccineum: Genomic Comparison of Closely Related Tanacetum-Family Plants.</title>
        <authorList>
            <person name="Yamashiro T."/>
            <person name="Shiraishi A."/>
            <person name="Nakayama K."/>
            <person name="Satake H."/>
        </authorList>
    </citation>
    <scope>NUCLEOTIDE SEQUENCE</scope>
</reference>
<accession>A0ABQ5AY74</accession>
<dbReference type="Gene3D" id="3.30.420.10">
    <property type="entry name" value="Ribonuclease H-like superfamily/Ribonuclease H"/>
    <property type="match status" value="2"/>
</dbReference>
<keyword evidence="3" id="KW-1185">Reference proteome</keyword>
<evidence type="ECO:0000313" key="2">
    <source>
        <dbReference type="EMBL" id="GJT06228.1"/>
    </source>
</evidence>
<keyword evidence="2" id="KW-0808">Transferase</keyword>
<dbReference type="Pfam" id="PF17921">
    <property type="entry name" value="Integrase_H2C2"/>
    <property type="match status" value="1"/>
</dbReference>
<sequence length="296" mass="32912">MLLASWQAVQFDHLSKEVLVEVLNERSVEAQEEVLPGPVDEVVAKAINLGYFWPSMHKDARELIRACDDCQTHASVPRLPKADMISVTPAWPFMKWGMDIVGPLPESPGRMKYLIMATNYFTKWIEAKPLAIIIGKQGNGAVERANRSLLRGIKTRLEKGGSAWAEEVPNVLWAHRTMKKTSNGETPFSLTYGASSKLRPAGRTKRNSSYKGGQVQATGREVLQQKGATCAVQSGSLYLEKNEASRAANTGKLGPTWEGPYKVIQAFQSGAYKLSNMEGEEIPRTWHACNLRRCYM</sequence>
<dbReference type="InterPro" id="IPR041588">
    <property type="entry name" value="Integrase_H2C2"/>
</dbReference>
<organism evidence="2 3">
    <name type="scientific">Tanacetum coccineum</name>
    <dbReference type="NCBI Taxonomy" id="301880"/>
    <lineage>
        <taxon>Eukaryota</taxon>
        <taxon>Viridiplantae</taxon>
        <taxon>Streptophyta</taxon>
        <taxon>Embryophyta</taxon>
        <taxon>Tracheophyta</taxon>
        <taxon>Spermatophyta</taxon>
        <taxon>Magnoliopsida</taxon>
        <taxon>eudicotyledons</taxon>
        <taxon>Gunneridae</taxon>
        <taxon>Pentapetalae</taxon>
        <taxon>asterids</taxon>
        <taxon>campanulids</taxon>
        <taxon>Asterales</taxon>
        <taxon>Asteraceae</taxon>
        <taxon>Asteroideae</taxon>
        <taxon>Anthemideae</taxon>
        <taxon>Anthemidinae</taxon>
        <taxon>Tanacetum</taxon>
    </lineage>
</organism>
<dbReference type="Gene3D" id="1.10.340.70">
    <property type="match status" value="1"/>
</dbReference>
<keyword evidence="2" id="KW-0548">Nucleotidyltransferase</keyword>
<dbReference type="InterPro" id="IPR012337">
    <property type="entry name" value="RNaseH-like_sf"/>
</dbReference>
<protein>
    <submittedName>
        <fullName evidence="2">Reverse transcriptase domain-containing protein</fullName>
    </submittedName>
</protein>
<dbReference type="SUPFAM" id="SSF53098">
    <property type="entry name" value="Ribonuclease H-like"/>
    <property type="match status" value="1"/>
</dbReference>
<dbReference type="Proteomes" id="UP001151760">
    <property type="component" value="Unassembled WGS sequence"/>
</dbReference>
<feature type="domain" description="Integrase zinc-binding" evidence="1">
    <location>
        <begin position="47"/>
        <end position="73"/>
    </location>
</feature>
<gene>
    <name evidence="2" type="ORF">Tco_0840690</name>
</gene>
<reference evidence="2" key="2">
    <citation type="submission" date="2022-01" db="EMBL/GenBank/DDBJ databases">
        <authorList>
            <person name="Yamashiro T."/>
            <person name="Shiraishi A."/>
            <person name="Satake H."/>
            <person name="Nakayama K."/>
        </authorList>
    </citation>
    <scope>NUCLEOTIDE SEQUENCE</scope>
</reference>
<name>A0ABQ5AY74_9ASTR</name>
<keyword evidence="2" id="KW-0695">RNA-directed DNA polymerase</keyword>
<evidence type="ECO:0000313" key="3">
    <source>
        <dbReference type="Proteomes" id="UP001151760"/>
    </source>
</evidence>
<dbReference type="GO" id="GO:0003964">
    <property type="term" value="F:RNA-directed DNA polymerase activity"/>
    <property type="evidence" value="ECO:0007669"/>
    <property type="project" value="UniProtKB-KW"/>
</dbReference>
<dbReference type="InterPro" id="IPR052160">
    <property type="entry name" value="Gypsy_RT_Integrase-like"/>
</dbReference>
<proteinExistence type="predicted"/>
<dbReference type="EMBL" id="BQNB010012650">
    <property type="protein sequence ID" value="GJT06228.1"/>
    <property type="molecule type" value="Genomic_DNA"/>
</dbReference>